<feature type="domain" description="T-SNARE coiled-coil homology" evidence="12">
    <location>
        <begin position="256"/>
        <end position="318"/>
    </location>
</feature>
<sequence>MTSRNLTDIFHLMRNNAIQRLHIFSDHTSNKEEDKVSLVPRNTKQGRKGFDVDLERGDGDGDESAAYNRISASPPEWVNALPEFREQIELLRQKIKELNVFHERHLTRPTLLFDDNDKSQEEERIIERLSDDLTRKLHQLQRQAENFRKRSQLSSSKQEDRLKKNVILSMVSELQEVTTEFRQSQSAYLSRIRHREQQSEMYFGNSLMKQDSLPLLTPEQQQRQYSPENEDGDEVTVFQRGGMGLTSQLQLQEEDIEMARNRERQVTEVVKSITELNEIFNDLSVMVVEQGAVVDRIDYNVDRAAEQASSGLQQLQKAETYQRKSRKFMCVVGLTVAILVLTVLLIIVKS</sequence>
<dbReference type="GO" id="GO:0000149">
    <property type="term" value="F:SNARE binding"/>
    <property type="evidence" value="ECO:0007669"/>
    <property type="project" value="TreeGrafter"/>
</dbReference>
<name>A0A1W0WYG9_HYPEX</name>
<dbReference type="Pfam" id="PF05739">
    <property type="entry name" value="SNARE"/>
    <property type="match status" value="1"/>
</dbReference>
<dbReference type="Proteomes" id="UP000192578">
    <property type="component" value="Unassembled WGS sequence"/>
</dbReference>
<evidence type="ECO:0000256" key="6">
    <source>
        <dbReference type="ARBA" id="ARBA00022989"/>
    </source>
</evidence>
<evidence type="ECO:0000256" key="7">
    <source>
        <dbReference type="ARBA" id="ARBA00023034"/>
    </source>
</evidence>
<dbReference type="EMBL" id="MTYJ01000032">
    <property type="protein sequence ID" value="OQV20172.1"/>
    <property type="molecule type" value="Genomic_DNA"/>
</dbReference>
<keyword evidence="9 11" id="KW-0472">Membrane</keyword>
<dbReference type="InterPro" id="IPR010989">
    <property type="entry name" value="SNARE"/>
</dbReference>
<evidence type="ECO:0000256" key="2">
    <source>
        <dbReference type="ARBA" id="ARBA00009063"/>
    </source>
</evidence>
<dbReference type="InterPro" id="IPR000727">
    <property type="entry name" value="T_SNARE_dom"/>
</dbReference>
<dbReference type="CDD" id="cd15845">
    <property type="entry name" value="SNARE_syntaxin16"/>
    <property type="match status" value="1"/>
</dbReference>
<feature type="transmembrane region" description="Helical" evidence="11">
    <location>
        <begin position="328"/>
        <end position="348"/>
    </location>
</feature>
<reference evidence="14" key="1">
    <citation type="submission" date="2017-01" db="EMBL/GenBank/DDBJ databases">
        <title>Comparative genomics of anhydrobiosis in the tardigrade Hypsibius dujardini.</title>
        <authorList>
            <person name="Yoshida Y."/>
            <person name="Koutsovoulos G."/>
            <person name="Laetsch D."/>
            <person name="Stevens L."/>
            <person name="Kumar S."/>
            <person name="Horikawa D."/>
            <person name="Ishino K."/>
            <person name="Komine S."/>
            <person name="Tomita M."/>
            <person name="Blaxter M."/>
            <person name="Arakawa K."/>
        </authorList>
    </citation>
    <scope>NUCLEOTIDE SEQUENCE [LARGE SCALE GENOMIC DNA]</scope>
    <source>
        <strain evidence="14">Z151</strain>
    </source>
</reference>
<dbReference type="GO" id="GO:0000139">
    <property type="term" value="C:Golgi membrane"/>
    <property type="evidence" value="ECO:0007669"/>
    <property type="project" value="UniProtKB-SubCell"/>
</dbReference>
<dbReference type="PANTHER" id="PTHR19957:SF83">
    <property type="entry name" value="SYNTAXIN-16"/>
    <property type="match status" value="1"/>
</dbReference>
<evidence type="ECO:0000256" key="9">
    <source>
        <dbReference type="ARBA" id="ARBA00023136"/>
    </source>
</evidence>
<dbReference type="PROSITE" id="PS00914">
    <property type="entry name" value="SYNTAXIN"/>
    <property type="match status" value="1"/>
</dbReference>
<evidence type="ECO:0000256" key="4">
    <source>
        <dbReference type="ARBA" id="ARBA00022692"/>
    </source>
</evidence>
<keyword evidence="14" id="KW-1185">Reference proteome</keyword>
<evidence type="ECO:0000256" key="5">
    <source>
        <dbReference type="ARBA" id="ARBA00022927"/>
    </source>
</evidence>
<dbReference type="AlphaFoldDB" id="A0A1W0WYG9"/>
<evidence type="ECO:0000256" key="3">
    <source>
        <dbReference type="ARBA" id="ARBA00022448"/>
    </source>
</evidence>
<dbReference type="GO" id="GO:0048278">
    <property type="term" value="P:vesicle docking"/>
    <property type="evidence" value="ECO:0007669"/>
    <property type="project" value="TreeGrafter"/>
</dbReference>
<evidence type="ECO:0000313" key="13">
    <source>
        <dbReference type="EMBL" id="OQV20172.1"/>
    </source>
</evidence>
<proteinExistence type="inferred from homology"/>
<comment type="similarity">
    <text evidence="2">Belongs to the syntaxin family.</text>
</comment>
<keyword evidence="7" id="KW-0333">Golgi apparatus</keyword>
<dbReference type="GO" id="GO:0031201">
    <property type="term" value="C:SNARE complex"/>
    <property type="evidence" value="ECO:0007669"/>
    <property type="project" value="TreeGrafter"/>
</dbReference>
<comment type="caution">
    <text evidence="13">The sequence shown here is derived from an EMBL/GenBank/DDBJ whole genome shotgun (WGS) entry which is preliminary data.</text>
</comment>
<dbReference type="PANTHER" id="PTHR19957">
    <property type="entry name" value="SYNTAXIN"/>
    <property type="match status" value="1"/>
</dbReference>
<comment type="subcellular location">
    <subcellularLocation>
        <location evidence="1">Golgi apparatus membrane</location>
        <topology evidence="1">Single-pass type IV membrane protein</topology>
    </subcellularLocation>
</comment>
<dbReference type="SUPFAM" id="SSF47661">
    <property type="entry name" value="t-snare proteins"/>
    <property type="match status" value="1"/>
</dbReference>
<dbReference type="GO" id="GO:0005484">
    <property type="term" value="F:SNAP receptor activity"/>
    <property type="evidence" value="ECO:0007669"/>
    <property type="project" value="InterPro"/>
</dbReference>
<evidence type="ECO:0000256" key="10">
    <source>
        <dbReference type="SAM" id="Coils"/>
    </source>
</evidence>
<protein>
    <submittedName>
        <fullName evidence="13">Syntaxin-16</fullName>
    </submittedName>
</protein>
<keyword evidence="4 11" id="KW-0812">Transmembrane</keyword>
<gene>
    <name evidence="13" type="ORF">BV898_05730</name>
</gene>
<dbReference type="OrthoDB" id="10251371at2759"/>
<dbReference type="InterPro" id="IPR045242">
    <property type="entry name" value="Syntaxin"/>
</dbReference>
<dbReference type="PROSITE" id="PS50192">
    <property type="entry name" value="T_SNARE"/>
    <property type="match status" value="1"/>
</dbReference>
<dbReference type="GO" id="GO:0006886">
    <property type="term" value="P:intracellular protein transport"/>
    <property type="evidence" value="ECO:0007669"/>
    <property type="project" value="InterPro"/>
</dbReference>
<dbReference type="SMART" id="SM00397">
    <property type="entry name" value="t_SNARE"/>
    <property type="match status" value="1"/>
</dbReference>
<feature type="coiled-coil region" evidence="10">
    <location>
        <begin position="123"/>
        <end position="150"/>
    </location>
</feature>
<keyword evidence="3" id="KW-0813">Transport</keyword>
<organism evidence="13 14">
    <name type="scientific">Hypsibius exemplaris</name>
    <name type="common">Freshwater tardigrade</name>
    <dbReference type="NCBI Taxonomy" id="2072580"/>
    <lineage>
        <taxon>Eukaryota</taxon>
        <taxon>Metazoa</taxon>
        <taxon>Ecdysozoa</taxon>
        <taxon>Tardigrada</taxon>
        <taxon>Eutardigrada</taxon>
        <taxon>Parachela</taxon>
        <taxon>Hypsibioidea</taxon>
        <taxon>Hypsibiidae</taxon>
        <taxon>Hypsibius</taxon>
    </lineage>
</organism>
<keyword evidence="8 10" id="KW-0175">Coiled coil</keyword>
<evidence type="ECO:0000259" key="12">
    <source>
        <dbReference type="PROSITE" id="PS50192"/>
    </source>
</evidence>
<evidence type="ECO:0000256" key="8">
    <source>
        <dbReference type="ARBA" id="ARBA00023054"/>
    </source>
</evidence>
<dbReference type="Gene3D" id="1.20.58.70">
    <property type="match status" value="1"/>
</dbReference>
<evidence type="ECO:0000256" key="1">
    <source>
        <dbReference type="ARBA" id="ARBA00004409"/>
    </source>
</evidence>
<dbReference type="InterPro" id="IPR006012">
    <property type="entry name" value="Syntaxin/epimorphin_CS"/>
</dbReference>
<keyword evidence="6 11" id="KW-1133">Transmembrane helix</keyword>
<evidence type="ECO:0000256" key="11">
    <source>
        <dbReference type="SAM" id="Phobius"/>
    </source>
</evidence>
<keyword evidence="5" id="KW-0653">Protein transport</keyword>
<accession>A0A1W0WYG9</accession>
<evidence type="ECO:0000313" key="14">
    <source>
        <dbReference type="Proteomes" id="UP000192578"/>
    </source>
</evidence>
<dbReference type="GO" id="GO:0006906">
    <property type="term" value="P:vesicle fusion"/>
    <property type="evidence" value="ECO:0007669"/>
    <property type="project" value="TreeGrafter"/>
</dbReference>